<dbReference type="PANTHER" id="PTHR47942">
    <property type="entry name" value="TETRATRICOPEPTIDE REPEAT (TPR)-LIKE SUPERFAMILY PROTEIN-RELATED"/>
    <property type="match status" value="1"/>
</dbReference>
<dbReference type="InterPro" id="IPR002885">
    <property type="entry name" value="PPR_rpt"/>
</dbReference>
<feature type="repeat" description="PPR" evidence="2">
    <location>
        <begin position="356"/>
        <end position="390"/>
    </location>
</feature>
<dbReference type="OrthoDB" id="185373at2759"/>
<feature type="repeat" description="PPR" evidence="2">
    <location>
        <begin position="391"/>
        <end position="425"/>
    </location>
</feature>
<reference evidence="5" key="1">
    <citation type="journal article" date="2018" name="Gigascience">
        <title>Genome assembly of the Pink Ipe (Handroanthus impetiginosus, Bignoniaceae), a highly valued, ecologically keystone Neotropical timber forest tree.</title>
        <authorList>
            <person name="Silva-Junior O.B."/>
            <person name="Grattapaglia D."/>
            <person name="Novaes E."/>
            <person name="Collevatti R.G."/>
        </authorList>
    </citation>
    <scope>NUCLEOTIDE SEQUENCE [LARGE SCALE GENOMIC DNA]</scope>
    <source>
        <strain evidence="5">cv. UFG-1</strain>
    </source>
</reference>
<feature type="region of interest" description="Disordered" evidence="3">
    <location>
        <begin position="15"/>
        <end position="53"/>
    </location>
</feature>
<organism evidence="4 5">
    <name type="scientific">Handroanthus impetiginosus</name>
    <dbReference type="NCBI Taxonomy" id="429701"/>
    <lineage>
        <taxon>Eukaryota</taxon>
        <taxon>Viridiplantae</taxon>
        <taxon>Streptophyta</taxon>
        <taxon>Embryophyta</taxon>
        <taxon>Tracheophyta</taxon>
        <taxon>Spermatophyta</taxon>
        <taxon>Magnoliopsida</taxon>
        <taxon>eudicotyledons</taxon>
        <taxon>Gunneridae</taxon>
        <taxon>Pentapetalae</taxon>
        <taxon>asterids</taxon>
        <taxon>lamiids</taxon>
        <taxon>Lamiales</taxon>
        <taxon>Bignoniaceae</taxon>
        <taxon>Crescentiina</taxon>
        <taxon>Tabebuia alliance</taxon>
        <taxon>Handroanthus</taxon>
    </lineage>
</organism>
<dbReference type="InterPro" id="IPR051222">
    <property type="entry name" value="PPR/CCM1_RNA-binding"/>
</dbReference>
<evidence type="ECO:0000256" key="3">
    <source>
        <dbReference type="SAM" id="MobiDB-lite"/>
    </source>
</evidence>
<proteinExistence type="predicted"/>
<dbReference type="EMBL" id="NKXS01002502">
    <property type="protein sequence ID" value="PIN13305.1"/>
    <property type="molecule type" value="Genomic_DNA"/>
</dbReference>
<evidence type="ECO:0000313" key="5">
    <source>
        <dbReference type="Proteomes" id="UP000231279"/>
    </source>
</evidence>
<dbReference type="Pfam" id="PF13812">
    <property type="entry name" value="PPR_3"/>
    <property type="match status" value="3"/>
</dbReference>
<dbReference type="STRING" id="429701.A0A2G9H715"/>
<dbReference type="PROSITE" id="PS51375">
    <property type="entry name" value="PPR"/>
    <property type="match status" value="6"/>
</dbReference>
<evidence type="ECO:0000313" key="4">
    <source>
        <dbReference type="EMBL" id="PIN13305.1"/>
    </source>
</evidence>
<keyword evidence="1" id="KW-0677">Repeat</keyword>
<feature type="repeat" description="PPR" evidence="2">
    <location>
        <begin position="601"/>
        <end position="638"/>
    </location>
</feature>
<dbReference type="NCBIfam" id="TIGR00756">
    <property type="entry name" value="PPR"/>
    <property type="match status" value="5"/>
</dbReference>
<feature type="repeat" description="PPR" evidence="2">
    <location>
        <begin position="531"/>
        <end position="565"/>
    </location>
</feature>
<dbReference type="InterPro" id="IPR011990">
    <property type="entry name" value="TPR-like_helical_dom_sf"/>
</dbReference>
<dbReference type="Pfam" id="PF01535">
    <property type="entry name" value="PPR"/>
    <property type="match status" value="1"/>
</dbReference>
<keyword evidence="5" id="KW-1185">Reference proteome</keyword>
<name>A0A2G9H715_9LAMI</name>
<feature type="repeat" description="PPR" evidence="2">
    <location>
        <begin position="426"/>
        <end position="460"/>
    </location>
</feature>
<dbReference type="AlphaFoldDB" id="A0A2G9H715"/>
<dbReference type="PANTHER" id="PTHR47942:SF50">
    <property type="entry name" value="OS03G0284900 PROTEIN"/>
    <property type="match status" value="1"/>
</dbReference>
<sequence>MRDALSILASSTVIPPSGTPLRHRRHPIPSATAKPRPKLNPKHKSKFSTSTSPLFSSRLDNKQSLTYYTELASNLVQDGRFEDFLIVAETVVASGVKPLEFLGLLNKHNVASGVGRVLGKGNVNSVELLFSGVMKLGIEPVQLFDGAAMESLREECRRFLKCGAVEQLVSLVEMLAGFQFLIKELVEPSDVINLCIKKRNPMAAIRYAQNFPHAEMLFCSIIHEFGKKRDLASALTAFEASKQNLSSPNMHACRTIIDVCGLCGNYLKSRAIFEELLADNITPNAYVFNSLMNVNAHDFNYTRDIYKKMEKLGVTADITTYNILLKSCRLAAKVELAQDIYREIRKLEAKGALKLDVFTYSTMIKVFADAKMWRLALEIKEDMVSSGVTPNTVTWSSLISACANVGLLEQASKLFDEMLQAGCQPNSQCFNILLHACVEACQFDRAFRLFQCWKESGFQQTITDGNLKNSDEFVQEDQMRVPMRPYSHFTVRVPFRPTTSTYNILIKACGTDYYRAQALMDEMRTLGLSPDQVSWSTLLDVCGASGNIAGIVPILRSMHETGIQPDVITYTTAIKICVEHKKPTFAFTLFAQMLRYQIKPNLVTYNTILRARSRYRSLKQVQKCLYVYQHMRKAGYKPNDYYLKQLIEEWSEGVIQKELRNKGSFASHTTDSGPHTLLLEKVAEHLQDGNSESLSIDLRGLTKVEARIVVLAVLRKIKEKYRAGIPIKEDVSIILGLPGVHAHVSKEESEVKEAVVRLLQHDLGLQVYEADSRTGIDITRDKGVLEGSSSTRESEAPTRRPVVLHRLKLTGESLHHWLQRKMCAKHGNHLHQRMPSNLDS</sequence>
<feature type="repeat" description="PPR" evidence="2">
    <location>
        <begin position="566"/>
        <end position="600"/>
    </location>
</feature>
<gene>
    <name evidence="4" type="ORF">CDL12_14076</name>
</gene>
<dbReference type="Gene3D" id="1.25.40.10">
    <property type="entry name" value="Tetratricopeptide repeat domain"/>
    <property type="match status" value="3"/>
</dbReference>
<comment type="caution">
    <text evidence="4">The sequence shown here is derived from an EMBL/GenBank/DDBJ whole genome shotgun (WGS) entry which is preliminary data.</text>
</comment>
<evidence type="ECO:0000256" key="1">
    <source>
        <dbReference type="ARBA" id="ARBA00022737"/>
    </source>
</evidence>
<feature type="compositionally biased region" description="Basic residues" evidence="3">
    <location>
        <begin position="35"/>
        <end position="46"/>
    </location>
</feature>
<dbReference type="Proteomes" id="UP000231279">
    <property type="component" value="Unassembled WGS sequence"/>
</dbReference>
<evidence type="ECO:0000256" key="2">
    <source>
        <dbReference type="PROSITE-ProRule" id="PRU00708"/>
    </source>
</evidence>
<accession>A0A2G9H715</accession>
<dbReference type="Pfam" id="PF13041">
    <property type="entry name" value="PPR_2"/>
    <property type="match status" value="1"/>
</dbReference>
<protein>
    <submittedName>
        <fullName evidence="4">Uncharacterized protein</fullName>
    </submittedName>
</protein>